<gene>
    <name evidence="1" type="ORF">KHLLAP_LOCUS11907</name>
</gene>
<proteinExistence type="predicted"/>
<dbReference type="EMBL" id="CAUWAG010000018">
    <property type="protein sequence ID" value="CAJ2511439.1"/>
    <property type="molecule type" value="Genomic_DNA"/>
</dbReference>
<evidence type="ECO:0000313" key="2">
    <source>
        <dbReference type="Proteomes" id="UP001295740"/>
    </source>
</evidence>
<dbReference type="Proteomes" id="UP001295740">
    <property type="component" value="Unassembled WGS sequence"/>
</dbReference>
<accession>A0AAI8VUR2</accession>
<name>A0AAI8VUR2_9PEZI</name>
<sequence>MADLRTVLQNTINSFVSNNTLGIATKNAALFSAFFRAQGETNADYETQKQLEFHTMQAVAQNVTRTVIDVSARRATIWTEQTITTTTANGGNGLQGGVVEVIWDFDFTEDGTRIKRIMEC</sequence>
<keyword evidence="2" id="KW-1185">Reference proteome</keyword>
<protein>
    <submittedName>
        <fullName evidence="1">Uu.00g070640.m01.CDS01</fullName>
    </submittedName>
</protein>
<dbReference type="AlphaFoldDB" id="A0AAI8VUR2"/>
<organism evidence="1 2">
    <name type="scientific">Anthostomella pinea</name>
    <dbReference type="NCBI Taxonomy" id="933095"/>
    <lineage>
        <taxon>Eukaryota</taxon>
        <taxon>Fungi</taxon>
        <taxon>Dikarya</taxon>
        <taxon>Ascomycota</taxon>
        <taxon>Pezizomycotina</taxon>
        <taxon>Sordariomycetes</taxon>
        <taxon>Xylariomycetidae</taxon>
        <taxon>Xylariales</taxon>
        <taxon>Xylariaceae</taxon>
        <taxon>Anthostomella</taxon>
    </lineage>
</organism>
<reference evidence="1" key="1">
    <citation type="submission" date="2023-10" db="EMBL/GenBank/DDBJ databases">
        <authorList>
            <person name="Hackl T."/>
        </authorList>
    </citation>
    <scope>NUCLEOTIDE SEQUENCE</scope>
</reference>
<comment type="caution">
    <text evidence="1">The sequence shown here is derived from an EMBL/GenBank/DDBJ whole genome shotgun (WGS) entry which is preliminary data.</text>
</comment>
<evidence type="ECO:0000313" key="1">
    <source>
        <dbReference type="EMBL" id="CAJ2511439.1"/>
    </source>
</evidence>